<gene>
    <name evidence="3" type="ORF">H8S09_05095</name>
</gene>
<name>A0A8I0DRP3_9FIRM</name>
<dbReference type="Proteomes" id="UP000615234">
    <property type="component" value="Unassembled WGS sequence"/>
</dbReference>
<proteinExistence type="predicted"/>
<dbReference type="AlphaFoldDB" id="A0A8I0DRP3"/>
<dbReference type="Pfam" id="PF10131">
    <property type="entry name" value="PTPS_related"/>
    <property type="match status" value="1"/>
</dbReference>
<keyword evidence="1" id="KW-1133">Transmembrane helix</keyword>
<evidence type="ECO:0000256" key="1">
    <source>
        <dbReference type="SAM" id="Phobius"/>
    </source>
</evidence>
<evidence type="ECO:0000259" key="2">
    <source>
        <dbReference type="Pfam" id="PF10131"/>
    </source>
</evidence>
<feature type="transmembrane region" description="Helical" evidence="1">
    <location>
        <begin position="192"/>
        <end position="211"/>
    </location>
</feature>
<feature type="transmembrane region" description="Helical" evidence="1">
    <location>
        <begin position="154"/>
        <end position="172"/>
    </location>
</feature>
<accession>A0A8I0DRP3</accession>
<evidence type="ECO:0000313" key="3">
    <source>
        <dbReference type="EMBL" id="MBC5662273.1"/>
    </source>
</evidence>
<comment type="caution">
    <text evidence="3">The sequence shown here is derived from an EMBL/GenBank/DDBJ whole genome shotgun (WGS) entry which is preliminary data.</text>
</comment>
<sequence>MTDSHKRIRKNCICISILLLAGAGLVLYLVLSGYEPSGGDIWGHLYKSQEMYESLKKGNVFPLFSPYWYNGIQLFRYWGPLSYYIMAGLMFLTGGDLLLAYRLLAFVIFVVGGLPWILWGIHENRRVLGTFFGLLWFFMPEHIRIYFTAGNLPQMVTTMLVPYAIWFLWLYVRKKNNCAAVGLFVCMTLMSFTHLMVTAIMGVSAFLYLLIDQIWNKNTRRKIFALIYMICGILTAGIWVIPSLKGGLVTSESGDGSVMSTLIYPLTTSLNPFKRLSAGNDSFYFGLAAVIIAIAGILLARGGKKAGFVFLLIMLACTTPAAYRILVKLPFSQLFWMTRFAPMIYGFFFSACLEWVRLKKKYCVLLAALLCVDSISCMNLDFYSVATSDETKMEMQQLTELTDQRTAVIDKSSYGSYPSYGISGSSHTMYTYGWAWQGAETGDNIVLLNEALDRKYYRFLFDRAVELGADTVLIRKSDLEKQDITISDIEQDAAASGYSMVQEMTTAYTYKRETPENFGTVTGYYGLAIGKYANEMTLLYPAFVAGSSDVIEDYSVEELSRYDTLFLTGFEYRNQSKAEAILTDVAAAGTRVVIDSTHVPANKSNKQEMFLGVFAQQIHFDERYPVLSYQNSEIRSDDFAEEDRDFSTAYITGTDTEIGTFQMGNQKLTFLGMKDDLPNVYFLGLNLMYEVVSRKDAALVDILNDVLGISNEQLPDRELVPITIAYKEDGLSIDVDADFDQETGVNTSIAAQDIFTSDQEISEQMNLLVVHERHTEISFVYPMFVPGIIITISGFICFILCICMDVRDRRKHIV</sequence>
<keyword evidence="4" id="KW-1185">Reference proteome</keyword>
<evidence type="ECO:0000313" key="4">
    <source>
        <dbReference type="Proteomes" id="UP000615234"/>
    </source>
</evidence>
<feature type="transmembrane region" description="Helical" evidence="1">
    <location>
        <begin position="333"/>
        <end position="356"/>
    </location>
</feature>
<keyword evidence="1" id="KW-0472">Membrane</keyword>
<feature type="domain" description="Membrane protein 6-pyruvoyl-tetrahydropterin synthase-related" evidence="2">
    <location>
        <begin position="75"/>
        <end position="689"/>
    </location>
</feature>
<feature type="transmembrane region" description="Helical" evidence="1">
    <location>
        <begin position="282"/>
        <end position="300"/>
    </location>
</feature>
<dbReference type="EMBL" id="JACOOX010000003">
    <property type="protein sequence ID" value="MBC5662273.1"/>
    <property type="molecule type" value="Genomic_DNA"/>
</dbReference>
<keyword evidence="1" id="KW-0812">Transmembrane</keyword>
<feature type="transmembrane region" description="Helical" evidence="1">
    <location>
        <begin position="363"/>
        <end position="386"/>
    </location>
</feature>
<feature type="transmembrane region" description="Helical" evidence="1">
    <location>
        <begin position="99"/>
        <end position="121"/>
    </location>
</feature>
<dbReference type="RefSeq" id="WP_186847486.1">
    <property type="nucleotide sequence ID" value="NZ_JACOOX010000003.1"/>
</dbReference>
<feature type="transmembrane region" description="Helical" evidence="1">
    <location>
        <begin position="12"/>
        <end position="31"/>
    </location>
</feature>
<dbReference type="InterPro" id="IPR018776">
    <property type="entry name" value="Membrane_prot_PTPS-rel_domain"/>
</dbReference>
<feature type="transmembrane region" description="Helical" evidence="1">
    <location>
        <begin position="307"/>
        <end position="327"/>
    </location>
</feature>
<organism evidence="3 4">
    <name type="scientific">Coprococcus hominis</name>
    <name type="common">ex Liu et al. 2022</name>
    <dbReference type="NCBI Taxonomy" id="2763039"/>
    <lineage>
        <taxon>Bacteria</taxon>
        <taxon>Bacillati</taxon>
        <taxon>Bacillota</taxon>
        <taxon>Clostridia</taxon>
        <taxon>Lachnospirales</taxon>
        <taxon>Lachnospiraceae</taxon>
        <taxon>Coprococcus</taxon>
    </lineage>
</organism>
<protein>
    <recommendedName>
        <fullName evidence="2">Membrane protein 6-pyruvoyl-tetrahydropterin synthase-related domain-containing protein</fullName>
    </recommendedName>
</protein>
<feature type="transmembrane region" description="Helical" evidence="1">
    <location>
        <begin position="779"/>
        <end position="803"/>
    </location>
</feature>
<feature type="transmembrane region" description="Helical" evidence="1">
    <location>
        <begin position="223"/>
        <end position="241"/>
    </location>
</feature>
<reference evidence="3 4" key="1">
    <citation type="submission" date="2020-08" db="EMBL/GenBank/DDBJ databases">
        <title>Genome public.</title>
        <authorList>
            <person name="Liu C."/>
            <person name="Sun Q."/>
        </authorList>
    </citation>
    <scope>NUCLEOTIDE SEQUENCE [LARGE SCALE GENOMIC DNA]</scope>
    <source>
        <strain evidence="3 4">NSJ-10</strain>
    </source>
</reference>